<evidence type="ECO:0000313" key="6">
    <source>
        <dbReference type="Proteomes" id="UP001596022"/>
    </source>
</evidence>
<evidence type="ECO:0000256" key="3">
    <source>
        <dbReference type="ARBA" id="ARBA00023163"/>
    </source>
</evidence>
<evidence type="ECO:0000259" key="4">
    <source>
        <dbReference type="PROSITE" id="PS50949"/>
    </source>
</evidence>
<dbReference type="InterPro" id="IPR036388">
    <property type="entry name" value="WH-like_DNA-bd_sf"/>
</dbReference>
<feature type="domain" description="HTH gntR-type" evidence="4">
    <location>
        <begin position="8"/>
        <end position="76"/>
    </location>
</feature>
<reference evidence="6" key="1">
    <citation type="journal article" date="2019" name="Int. J. Syst. Evol. Microbiol.">
        <title>The Global Catalogue of Microorganisms (GCM) 10K type strain sequencing project: providing services to taxonomists for standard genome sequencing and annotation.</title>
        <authorList>
            <consortium name="The Broad Institute Genomics Platform"/>
            <consortium name="The Broad Institute Genome Sequencing Center for Infectious Disease"/>
            <person name="Wu L."/>
            <person name="Ma J."/>
        </authorList>
    </citation>
    <scope>NUCLEOTIDE SEQUENCE [LARGE SCALE GENOMIC DNA]</scope>
    <source>
        <strain evidence="6">CGMCC 1.16306</strain>
    </source>
</reference>
<dbReference type="SMART" id="SM00866">
    <property type="entry name" value="UTRA"/>
    <property type="match status" value="1"/>
</dbReference>
<evidence type="ECO:0000313" key="5">
    <source>
        <dbReference type="EMBL" id="MFC4617461.1"/>
    </source>
</evidence>
<name>A0ABV9GKX1_9BACL</name>
<dbReference type="SUPFAM" id="SSF64288">
    <property type="entry name" value="Chorismate lyase-like"/>
    <property type="match status" value="1"/>
</dbReference>
<sequence length="241" mass="27741">MIDKRSPVPIYYQIEAYIKDMIEANRLGAGDAIPSEREFTEKFQVSRMTVRQAITNLVNDGYLYRQKGKGTFVADKKIEQPLQGLTSFTEDMKRRGMLPATRLLDFSIVPAGRTVAARLQVKDNEAIYKIKRIRLADDKPMALEETYIPTNLVPDLTRDIVQQSLYSHIEKDRRLRIANGDQVIEAAIAGGEETQYLHIAEGDPILLIHRHTFLQDGRPLEWVKSIYRADRYKFVISMIRD</sequence>
<dbReference type="Pfam" id="PF00392">
    <property type="entry name" value="GntR"/>
    <property type="match status" value="1"/>
</dbReference>
<dbReference type="SUPFAM" id="SSF46785">
    <property type="entry name" value="Winged helix' DNA-binding domain"/>
    <property type="match status" value="1"/>
</dbReference>
<dbReference type="Gene3D" id="3.40.1410.10">
    <property type="entry name" value="Chorismate lyase-like"/>
    <property type="match status" value="1"/>
</dbReference>
<keyword evidence="1" id="KW-0805">Transcription regulation</keyword>
<dbReference type="SMART" id="SM00345">
    <property type="entry name" value="HTH_GNTR"/>
    <property type="match status" value="1"/>
</dbReference>
<organism evidence="5 6">
    <name type="scientific">Camelliibacillus cellulosilyticus</name>
    <dbReference type="NCBI Taxonomy" id="2174486"/>
    <lineage>
        <taxon>Bacteria</taxon>
        <taxon>Bacillati</taxon>
        <taxon>Bacillota</taxon>
        <taxon>Bacilli</taxon>
        <taxon>Bacillales</taxon>
        <taxon>Sporolactobacillaceae</taxon>
        <taxon>Camelliibacillus</taxon>
    </lineage>
</organism>
<dbReference type="PANTHER" id="PTHR44846:SF1">
    <property type="entry name" value="MANNOSYL-D-GLYCERATE TRANSPORT_METABOLISM SYSTEM REPRESSOR MNGR-RELATED"/>
    <property type="match status" value="1"/>
</dbReference>
<proteinExistence type="predicted"/>
<dbReference type="Pfam" id="PF07702">
    <property type="entry name" value="UTRA"/>
    <property type="match status" value="1"/>
</dbReference>
<dbReference type="EMBL" id="JBHSFW010000001">
    <property type="protein sequence ID" value="MFC4617461.1"/>
    <property type="molecule type" value="Genomic_DNA"/>
</dbReference>
<keyword evidence="3" id="KW-0804">Transcription</keyword>
<dbReference type="PRINTS" id="PR00035">
    <property type="entry name" value="HTHGNTR"/>
</dbReference>
<evidence type="ECO:0000256" key="1">
    <source>
        <dbReference type="ARBA" id="ARBA00023015"/>
    </source>
</evidence>
<dbReference type="InterPro" id="IPR036390">
    <property type="entry name" value="WH_DNA-bd_sf"/>
</dbReference>
<evidence type="ECO:0000256" key="2">
    <source>
        <dbReference type="ARBA" id="ARBA00023125"/>
    </source>
</evidence>
<accession>A0ABV9GKX1</accession>
<dbReference type="CDD" id="cd07377">
    <property type="entry name" value="WHTH_GntR"/>
    <property type="match status" value="1"/>
</dbReference>
<dbReference type="InterPro" id="IPR050679">
    <property type="entry name" value="Bact_HTH_transcr_reg"/>
</dbReference>
<keyword evidence="6" id="KW-1185">Reference proteome</keyword>
<dbReference type="RefSeq" id="WP_376844503.1">
    <property type="nucleotide sequence ID" value="NZ_JBHSFW010000001.1"/>
</dbReference>
<protein>
    <submittedName>
        <fullName evidence="5">GntR family transcriptional regulator</fullName>
    </submittedName>
</protein>
<keyword evidence="2" id="KW-0238">DNA-binding</keyword>
<dbReference type="Proteomes" id="UP001596022">
    <property type="component" value="Unassembled WGS sequence"/>
</dbReference>
<dbReference type="InterPro" id="IPR028978">
    <property type="entry name" value="Chorismate_lyase_/UTRA_dom_sf"/>
</dbReference>
<gene>
    <name evidence="5" type="ORF">ACFO4N_01810</name>
</gene>
<dbReference type="PANTHER" id="PTHR44846">
    <property type="entry name" value="MANNOSYL-D-GLYCERATE TRANSPORT/METABOLISM SYSTEM REPRESSOR MNGR-RELATED"/>
    <property type="match status" value="1"/>
</dbReference>
<dbReference type="PROSITE" id="PS50949">
    <property type="entry name" value="HTH_GNTR"/>
    <property type="match status" value="1"/>
</dbReference>
<comment type="caution">
    <text evidence="5">The sequence shown here is derived from an EMBL/GenBank/DDBJ whole genome shotgun (WGS) entry which is preliminary data.</text>
</comment>
<dbReference type="Gene3D" id="1.10.10.10">
    <property type="entry name" value="Winged helix-like DNA-binding domain superfamily/Winged helix DNA-binding domain"/>
    <property type="match status" value="1"/>
</dbReference>
<dbReference type="InterPro" id="IPR011663">
    <property type="entry name" value="UTRA"/>
</dbReference>
<dbReference type="InterPro" id="IPR000524">
    <property type="entry name" value="Tscrpt_reg_HTH_GntR"/>
</dbReference>